<keyword evidence="1" id="KW-0175">Coiled coil</keyword>
<accession>A0A0U1L379</accession>
<keyword evidence="3" id="KW-1185">Reference proteome</keyword>
<evidence type="ECO:0000313" key="3">
    <source>
        <dbReference type="Proteomes" id="UP000049855"/>
    </source>
</evidence>
<dbReference type="Proteomes" id="UP000049855">
    <property type="component" value="Unassembled WGS sequence"/>
</dbReference>
<name>A0A0U1L379_9FIRM</name>
<feature type="coiled-coil region" evidence="1">
    <location>
        <begin position="6"/>
        <end position="47"/>
    </location>
</feature>
<evidence type="ECO:0000256" key="1">
    <source>
        <dbReference type="SAM" id="Coils"/>
    </source>
</evidence>
<organism evidence="2 3">
    <name type="scientific">Sporomusa ovata</name>
    <dbReference type="NCBI Taxonomy" id="2378"/>
    <lineage>
        <taxon>Bacteria</taxon>
        <taxon>Bacillati</taxon>
        <taxon>Bacillota</taxon>
        <taxon>Negativicutes</taxon>
        <taxon>Selenomonadales</taxon>
        <taxon>Sporomusaceae</taxon>
        <taxon>Sporomusa</taxon>
    </lineage>
</organism>
<proteinExistence type="predicted"/>
<gene>
    <name evidence="2" type="ORF">SpAn4DRAFT_0578</name>
</gene>
<dbReference type="EMBL" id="CTRP01000014">
    <property type="protein sequence ID" value="CQR74116.1"/>
    <property type="molecule type" value="Genomic_DNA"/>
</dbReference>
<evidence type="ECO:0000313" key="2">
    <source>
        <dbReference type="EMBL" id="CQR74116.1"/>
    </source>
</evidence>
<dbReference type="Gene3D" id="1.10.287.1490">
    <property type="match status" value="1"/>
</dbReference>
<sequence>MSEQLLKEILSEIKNVNQRLDQIDTVVTELKANATEVKTDVSNLEGQMIETNQIVKAIRHNTEFISGEVNGLKTTTANLEAIKRTEKMLTLMNAKVATKDDVAEFRTHIIDEIDALRTELKENISQVETNIKDDMKSLFEIAGEHEVKIRTLSRRPV</sequence>
<dbReference type="AlphaFoldDB" id="A0A0U1L379"/>
<protein>
    <submittedName>
        <fullName evidence="2">Uncharacterized protein</fullName>
    </submittedName>
</protein>
<dbReference type="RefSeq" id="WP_021170121.1">
    <property type="nucleotide sequence ID" value="NZ_CTRP01000014.1"/>
</dbReference>
<reference evidence="3" key="1">
    <citation type="submission" date="2015-03" db="EMBL/GenBank/DDBJ databases">
        <authorList>
            <person name="Nijsse Bart"/>
        </authorList>
    </citation>
    <scope>NUCLEOTIDE SEQUENCE [LARGE SCALE GENOMIC DNA]</scope>
</reference>